<keyword evidence="4" id="KW-0597">Phosphoprotein</keyword>
<protein>
    <recommendedName>
        <fullName evidence="14">sn-1-specific diacylglycerol lipase</fullName>
        <ecNumber evidence="14">3.1.1.116</ecNumber>
    </recommendedName>
</protein>
<feature type="region of interest" description="Disordered" evidence="15">
    <location>
        <begin position="454"/>
        <end position="491"/>
    </location>
</feature>
<dbReference type="GO" id="GO:0046340">
    <property type="term" value="P:diacylglycerol catabolic process"/>
    <property type="evidence" value="ECO:0007669"/>
    <property type="project" value="TreeGrafter"/>
</dbReference>
<evidence type="ECO:0000256" key="13">
    <source>
        <dbReference type="ARBA" id="ARBA00024531"/>
    </source>
</evidence>
<dbReference type="GO" id="GO:0046872">
    <property type="term" value="F:metal ion binding"/>
    <property type="evidence" value="ECO:0007669"/>
    <property type="project" value="UniProtKB-KW"/>
</dbReference>
<evidence type="ECO:0000259" key="16">
    <source>
        <dbReference type="Pfam" id="PF01764"/>
    </source>
</evidence>
<dbReference type="EMBL" id="KV722357">
    <property type="protein sequence ID" value="OCH93230.1"/>
    <property type="molecule type" value="Genomic_DNA"/>
</dbReference>
<gene>
    <name evidence="17" type="ORF">OBBRIDRAFT_790398</name>
</gene>
<dbReference type="PANTHER" id="PTHR45792:SF8">
    <property type="entry name" value="DIACYLGLYCEROL LIPASE-ALPHA"/>
    <property type="match status" value="1"/>
</dbReference>
<name>A0A8E2J2B8_9APHY</name>
<evidence type="ECO:0000256" key="11">
    <source>
        <dbReference type="ARBA" id="ARBA00023098"/>
    </source>
</evidence>
<dbReference type="CDD" id="cd00519">
    <property type="entry name" value="Lipase_3"/>
    <property type="match status" value="1"/>
</dbReference>
<dbReference type="AlphaFoldDB" id="A0A8E2J2B8"/>
<sequence length="742" mass="80415">MNTTKLDKYSRFGLDFAAAATSLGFSAVKASTKLGFCVTRGIAATAAGLTGAVVDHALFGGSMGAGRILRGAASAAVTSIESVILAPILLGETITSTSLVAAHSSLAILATVFPGSDEASFSLASFIELVRREWTDPAAPESLPEERYTPGQVAKALVAWATLQGVTSEWQERNWLKHMREIHVNDPADQSQTADTSTQSRIHITADVIYPHRSGQIVTADIGEAPSHAVSAPSSGQVTPCQNNEHQHLKQTLRRMSKMVLGGYGGASLLFFGVPLRSSGSSQENEKEKRLEEAKLAEAVSASEAEAKPSLHGNKAHTWSWWNVLMGRHDHDIFLEYARHPETEADATRPPTAIVSSENLMPRFWVLTDHARREVVLVLRGTMSLNELAVDLTCDPAPFELDPSIFATSRSHSRLRKVASEDMLRGGKGKGRGARDEGYSSWSEFEEELENIPGSFPVDFSTAVPDPRERAAGASTESLPSLPSTGPDEQQHMVHGGMLKMARAMGAPGKPVHVAVRHALKKNHGYSLVLCGHSLGAGVAALLALMWANPYTRLTHLGSGLPTRRKVSAYCFAPPCLASSQLADIAATSGLITSLIYSHDVVSRLSLGSVRDMTRACNWLCKAEDSGKGCKGEGYTGVTKRALKGKAGLGEEGDDEWFIAVRKTLEANMHMTHLYPAGKVYWAQRDGLLHPTHRIFHSGNEDKVRLFEVLNVEEVFNQIIFSRDMLSAHMPHQYDRAVHELL</sequence>
<feature type="region of interest" description="Disordered" evidence="15">
    <location>
        <begin position="421"/>
        <end position="442"/>
    </location>
</feature>
<keyword evidence="12" id="KW-0472">Membrane</keyword>
<evidence type="ECO:0000256" key="5">
    <source>
        <dbReference type="ARBA" id="ARBA00022692"/>
    </source>
</evidence>
<evidence type="ECO:0000256" key="15">
    <source>
        <dbReference type="SAM" id="MobiDB-lite"/>
    </source>
</evidence>
<keyword evidence="6" id="KW-0479">Metal-binding</keyword>
<dbReference type="EC" id="3.1.1.116" evidence="14"/>
<comment type="catalytic activity">
    <reaction evidence="13">
        <text>a 1,2-diacyl-sn-glycerol + H2O = a 2-acylglycerol + a fatty acid + H(+)</text>
        <dbReference type="Rhea" id="RHEA:33275"/>
        <dbReference type="ChEBI" id="CHEBI:15377"/>
        <dbReference type="ChEBI" id="CHEBI:15378"/>
        <dbReference type="ChEBI" id="CHEBI:17389"/>
        <dbReference type="ChEBI" id="CHEBI:17815"/>
        <dbReference type="ChEBI" id="CHEBI:28868"/>
        <dbReference type="EC" id="3.1.1.116"/>
    </reaction>
    <physiologicalReaction direction="left-to-right" evidence="13">
        <dbReference type="Rhea" id="RHEA:33276"/>
    </physiologicalReaction>
</comment>
<feature type="domain" description="Fungal lipase-type" evidence="16">
    <location>
        <begin position="489"/>
        <end position="606"/>
    </location>
</feature>
<evidence type="ECO:0000256" key="7">
    <source>
        <dbReference type="ARBA" id="ARBA00022801"/>
    </source>
</evidence>
<evidence type="ECO:0000256" key="12">
    <source>
        <dbReference type="ARBA" id="ARBA00023136"/>
    </source>
</evidence>
<dbReference type="InterPro" id="IPR029058">
    <property type="entry name" value="AB_hydrolase_fold"/>
</dbReference>
<keyword evidence="9" id="KW-0442">Lipid degradation</keyword>
<evidence type="ECO:0000256" key="4">
    <source>
        <dbReference type="ARBA" id="ARBA00022553"/>
    </source>
</evidence>
<comment type="subcellular location">
    <subcellularLocation>
        <location evidence="2">Cell membrane</location>
        <topology evidence="2">Multi-pass membrane protein</topology>
    </subcellularLocation>
</comment>
<keyword evidence="11" id="KW-0443">Lipid metabolism</keyword>
<evidence type="ECO:0000256" key="3">
    <source>
        <dbReference type="ARBA" id="ARBA00022475"/>
    </source>
</evidence>
<keyword evidence="18" id="KW-1185">Reference proteome</keyword>
<evidence type="ECO:0000256" key="14">
    <source>
        <dbReference type="ARBA" id="ARBA00026104"/>
    </source>
</evidence>
<evidence type="ECO:0000256" key="8">
    <source>
        <dbReference type="ARBA" id="ARBA00022837"/>
    </source>
</evidence>
<dbReference type="Gene3D" id="3.40.50.1820">
    <property type="entry name" value="alpha/beta hydrolase"/>
    <property type="match status" value="1"/>
</dbReference>
<evidence type="ECO:0000313" key="17">
    <source>
        <dbReference type="EMBL" id="OCH93230.1"/>
    </source>
</evidence>
<organism evidence="17 18">
    <name type="scientific">Obba rivulosa</name>
    <dbReference type="NCBI Taxonomy" id="1052685"/>
    <lineage>
        <taxon>Eukaryota</taxon>
        <taxon>Fungi</taxon>
        <taxon>Dikarya</taxon>
        <taxon>Basidiomycota</taxon>
        <taxon>Agaricomycotina</taxon>
        <taxon>Agaricomycetes</taxon>
        <taxon>Polyporales</taxon>
        <taxon>Gelatoporiaceae</taxon>
        <taxon>Obba</taxon>
    </lineage>
</organism>
<dbReference type="Pfam" id="PF01764">
    <property type="entry name" value="Lipase_3"/>
    <property type="match status" value="1"/>
</dbReference>
<dbReference type="SUPFAM" id="SSF53474">
    <property type="entry name" value="alpha/beta-Hydrolases"/>
    <property type="match status" value="1"/>
</dbReference>
<dbReference type="InterPro" id="IPR052214">
    <property type="entry name" value="DAG_Lipase-Related"/>
</dbReference>
<proteinExistence type="predicted"/>
<dbReference type="GO" id="GO:0016298">
    <property type="term" value="F:lipase activity"/>
    <property type="evidence" value="ECO:0007669"/>
    <property type="project" value="TreeGrafter"/>
</dbReference>
<dbReference type="PANTHER" id="PTHR45792">
    <property type="entry name" value="DIACYLGLYCEROL LIPASE HOMOLOG-RELATED"/>
    <property type="match status" value="1"/>
</dbReference>
<keyword evidence="5" id="KW-0812">Transmembrane</keyword>
<evidence type="ECO:0000256" key="9">
    <source>
        <dbReference type="ARBA" id="ARBA00022963"/>
    </source>
</evidence>
<keyword evidence="10" id="KW-1133">Transmembrane helix</keyword>
<dbReference type="GO" id="GO:0005886">
    <property type="term" value="C:plasma membrane"/>
    <property type="evidence" value="ECO:0007669"/>
    <property type="project" value="UniProtKB-SubCell"/>
</dbReference>
<evidence type="ECO:0000256" key="1">
    <source>
        <dbReference type="ARBA" id="ARBA00001913"/>
    </source>
</evidence>
<keyword evidence="3" id="KW-1003">Cell membrane</keyword>
<comment type="cofactor">
    <cofactor evidence="1">
        <name>Ca(2+)</name>
        <dbReference type="ChEBI" id="CHEBI:29108"/>
    </cofactor>
</comment>
<keyword evidence="7 17" id="KW-0378">Hydrolase</keyword>
<evidence type="ECO:0000256" key="2">
    <source>
        <dbReference type="ARBA" id="ARBA00004651"/>
    </source>
</evidence>
<evidence type="ECO:0000256" key="6">
    <source>
        <dbReference type="ARBA" id="ARBA00022723"/>
    </source>
</evidence>
<keyword evidence="8" id="KW-0106">Calcium</keyword>
<dbReference type="GO" id="GO:0019369">
    <property type="term" value="P:arachidonate metabolic process"/>
    <property type="evidence" value="ECO:0007669"/>
    <property type="project" value="TreeGrafter"/>
</dbReference>
<dbReference type="OrthoDB" id="438440at2759"/>
<evidence type="ECO:0000256" key="10">
    <source>
        <dbReference type="ARBA" id="ARBA00022989"/>
    </source>
</evidence>
<accession>A0A8E2J2B8</accession>
<evidence type="ECO:0000313" key="18">
    <source>
        <dbReference type="Proteomes" id="UP000250043"/>
    </source>
</evidence>
<feature type="compositionally biased region" description="Polar residues" evidence="15">
    <location>
        <begin position="475"/>
        <end position="488"/>
    </location>
</feature>
<reference evidence="17 18" key="1">
    <citation type="submission" date="2016-07" db="EMBL/GenBank/DDBJ databases">
        <title>Draft genome of the white-rot fungus Obba rivulosa 3A-2.</title>
        <authorList>
            <consortium name="DOE Joint Genome Institute"/>
            <person name="Miettinen O."/>
            <person name="Riley R."/>
            <person name="Acob R."/>
            <person name="Barry K."/>
            <person name="Cullen D."/>
            <person name="De Vries R."/>
            <person name="Hainaut M."/>
            <person name="Hatakka A."/>
            <person name="Henrissat B."/>
            <person name="Hilden K."/>
            <person name="Kuo R."/>
            <person name="Labutti K."/>
            <person name="Lipzen A."/>
            <person name="Makela M.R."/>
            <person name="Sandor L."/>
            <person name="Spatafora J.W."/>
            <person name="Grigoriev I.V."/>
            <person name="Hibbett D.S."/>
        </authorList>
    </citation>
    <scope>NUCLEOTIDE SEQUENCE [LARGE SCALE GENOMIC DNA]</scope>
    <source>
        <strain evidence="17 18">3A-2</strain>
    </source>
</reference>
<dbReference type="InterPro" id="IPR002921">
    <property type="entry name" value="Fungal_lipase-type"/>
</dbReference>
<dbReference type="Proteomes" id="UP000250043">
    <property type="component" value="Unassembled WGS sequence"/>
</dbReference>